<keyword evidence="4" id="KW-1185">Reference proteome</keyword>
<accession>A0A5R9FCU6</accession>
<dbReference type="GO" id="GO:0016787">
    <property type="term" value="F:hydrolase activity"/>
    <property type="evidence" value="ECO:0007669"/>
    <property type="project" value="UniProtKB-KW"/>
</dbReference>
<dbReference type="InterPro" id="IPR050789">
    <property type="entry name" value="Diverse_Enzym_Activities"/>
</dbReference>
<evidence type="ECO:0000313" key="4">
    <source>
        <dbReference type="Proteomes" id="UP000308230"/>
    </source>
</evidence>
<proteinExistence type="predicted"/>
<evidence type="ECO:0000259" key="2">
    <source>
        <dbReference type="Pfam" id="PF00144"/>
    </source>
</evidence>
<dbReference type="EMBL" id="SWLG01000002">
    <property type="protein sequence ID" value="TLS38693.1"/>
    <property type="molecule type" value="Genomic_DNA"/>
</dbReference>
<protein>
    <submittedName>
        <fullName evidence="3">Beta-lactamase family protein</fullName>
    </submittedName>
</protein>
<dbReference type="PANTHER" id="PTHR43283">
    <property type="entry name" value="BETA-LACTAMASE-RELATED"/>
    <property type="match status" value="1"/>
</dbReference>
<dbReference type="SUPFAM" id="SSF56601">
    <property type="entry name" value="beta-lactamase/transpeptidase-like"/>
    <property type="match status" value="1"/>
</dbReference>
<dbReference type="InterPro" id="IPR012338">
    <property type="entry name" value="Beta-lactam/transpept-like"/>
</dbReference>
<dbReference type="Proteomes" id="UP000308230">
    <property type="component" value="Unassembled WGS sequence"/>
</dbReference>
<dbReference type="PANTHER" id="PTHR43283:SF11">
    <property type="entry name" value="BETA-LACTAMASE-RELATED DOMAIN-CONTAINING PROTEIN"/>
    <property type="match status" value="1"/>
</dbReference>
<evidence type="ECO:0000313" key="3">
    <source>
        <dbReference type="EMBL" id="TLS38693.1"/>
    </source>
</evidence>
<reference evidence="3 4" key="1">
    <citation type="submission" date="2019-04" db="EMBL/GenBank/DDBJ databases">
        <title>Bacillus caeni sp. nov., a bacterium isolated from mangrove sediment.</title>
        <authorList>
            <person name="Huang H."/>
            <person name="Mo K."/>
            <person name="Hu Y."/>
        </authorList>
    </citation>
    <scope>NUCLEOTIDE SEQUENCE [LARGE SCALE GENOMIC DNA]</scope>
    <source>
        <strain evidence="3 4">HB172195</strain>
    </source>
</reference>
<dbReference type="OrthoDB" id="9770183at2"/>
<dbReference type="RefSeq" id="WP_138123505.1">
    <property type="nucleotide sequence ID" value="NZ_SWLG01000002.1"/>
</dbReference>
<dbReference type="Pfam" id="PF00144">
    <property type="entry name" value="Beta-lactamase"/>
    <property type="match status" value="1"/>
</dbReference>
<dbReference type="InterPro" id="IPR001466">
    <property type="entry name" value="Beta-lactam-related"/>
</dbReference>
<organism evidence="3 4">
    <name type="scientific">Exobacillus caeni</name>
    <dbReference type="NCBI Taxonomy" id="2574798"/>
    <lineage>
        <taxon>Bacteria</taxon>
        <taxon>Bacillati</taxon>
        <taxon>Bacillota</taxon>
        <taxon>Bacilli</taxon>
        <taxon>Bacillales</taxon>
        <taxon>Guptibacillaceae</taxon>
        <taxon>Exobacillus</taxon>
    </lineage>
</organism>
<comment type="caution">
    <text evidence="3">The sequence shown here is derived from an EMBL/GenBank/DDBJ whole genome shotgun (WGS) entry which is preliminary data.</text>
</comment>
<keyword evidence="1" id="KW-0378">Hydrolase</keyword>
<name>A0A5R9FCU6_9BACL</name>
<feature type="domain" description="Beta-lactamase-related" evidence="2">
    <location>
        <begin position="12"/>
        <end position="338"/>
    </location>
</feature>
<dbReference type="Gene3D" id="3.40.710.10">
    <property type="entry name" value="DD-peptidase/beta-lactamase superfamily"/>
    <property type="match status" value="1"/>
</dbReference>
<dbReference type="AlphaFoldDB" id="A0A5R9FCU6"/>
<gene>
    <name evidence="3" type="ORF">FCL54_04105</name>
</gene>
<evidence type="ECO:0000256" key="1">
    <source>
        <dbReference type="ARBA" id="ARBA00022801"/>
    </source>
</evidence>
<sequence>MSSLETKIYNIFKKYIDNSYMAGGVCSIKQNDQQILLEAYGKRNMVTCEDVRTDTIFDLASVTKTITSTLILKLITKNRLALDAKLGDCLLAAARNGVLAPITIQQLLTHTSGLVAWFPFYTELPTSDLYEILSSIELNHQEEKEVVYSDLNYILLGEILKHKHQASLQKIIEKELVQPLQLPYLTYGPLFDENIAATEFGNQIEMEMCRSRNKTFSSWRDTSKPIIGEVNDGNAHYFFQGQSGHAGLFGTAADLSKIAELYLKGGIVGGTEFLDPKLVKQSLQTIAEDRGLGWHSSNPFPVGFGHTGFTGTALWVVPEKNLQVVLLTNRLHVEEPVNINPFRQELYEEILNKLS</sequence>